<feature type="region of interest" description="Disordered" evidence="5">
    <location>
        <begin position="118"/>
        <end position="143"/>
    </location>
</feature>
<dbReference type="AlphaFoldDB" id="A0A0L0HS16"/>
<feature type="compositionally biased region" description="Basic residues" evidence="5">
    <location>
        <begin position="596"/>
        <end position="605"/>
    </location>
</feature>
<dbReference type="RefSeq" id="XP_016612190.1">
    <property type="nucleotide sequence ID" value="XM_016749903.1"/>
</dbReference>
<protein>
    <recommendedName>
        <fullName evidence="6">C3H1-type domain-containing protein</fullName>
    </recommendedName>
</protein>
<dbReference type="SUPFAM" id="SSF90229">
    <property type="entry name" value="CCCH zinc finger"/>
    <property type="match status" value="1"/>
</dbReference>
<feature type="region of interest" description="Disordered" evidence="5">
    <location>
        <begin position="442"/>
        <end position="482"/>
    </location>
</feature>
<evidence type="ECO:0000256" key="3">
    <source>
        <dbReference type="ARBA" id="ARBA00022833"/>
    </source>
</evidence>
<evidence type="ECO:0000313" key="7">
    <source>
        <dbReference type="EMBL" id="KND04151.1"/>
    </source>
</evidence>
<dbReference type="VEuPathDB" id="FungiDB:SPPG_01586"/>
<dbReference type="EMBL" id="KQ257451">
    <property type="protein sequence ID" value="KND04151.1"/>
    <property type="molecule type" value="Genomic_DNA"/>
</dbReference>
<feature type="compositionally biased region" description="Basic and acidic residues" evidence="5">
    <location>
        <begin position="452"/>
        <end position="463"/>
    </location>
</feature>
<dbReference type="InterPro" id="IPR000571">
    <property type="entry name" value="Znf_CCCH"/>
</dbReference>
<accession>A0A0L0HS16</accession>
<dbReference type="InParanoid" id="A0A0L0HS16"/>
<sequence length="648" mass="71797">MSLECNTSLDMPDPTSEEINEDVGNYQSTAADMGTISVDPMYQNSARAAEEDVKRLEYEKETQGRNIICDSDNEELDKTIGDSLNLRGQHLDSDSSTVNLAQNSKKDEQQIQLEVPVGQTGPDQSEYINSPVPNATTPHKDPSPELILVSAPFLKCPPFFEEPTKTNLTFDLQDTESKTEKEERLSVSGDVSSDVAVARIELLHGPVYETTKSTLVACSPDVTCSKEPVLETEKGESIKDRVQNSVEESRAGGLPPNGVTDTKTLCGVTDEAQEERNNSVDHETVNITADSTLEAEEQNESSGNMDIMGRTQLATTIDESSEQRQDHLNLVDPKSESENNARELNVSPTDDISANNAAAEDQLSETTSKLIDTVEPDDKVPECPPTEPLILADYPKMSLEERVLCETAHAAADEVKRPRERHQPDTSVFHSCVVEQIDGHLSDYTANSPHPTDQKETDGRDIPVTDSTSTPQEADREDIEASEEQWRKLGVTLLSSNASKNVAKGKKPADVSDDFVQGSPESESRPKTWMDYNYRILSLNGGYNNTAPFCKYFNNGKGCFAGDKCRFPHVSPAEERRLLNLYLYNHQQPSKNVRGGNKRSQIKHKAGSDRNEDGKHLAKHALHESKEISESSSGRRPKRHWSHWDDKL</sequence>
<evidence type="ECO:0000313" key="8">
    <source>
        <dbReference type="Proteomes" id="UP000053201"/>
    </source>
</evidence>
<evidence type="ECO:0000256" key="5">
    <source>
        <dbReference type="SAM" id="MobiDB-lite"/>
    </source>
</evidence>
<dbReference type="GeneID" id="27685238"/>
<keyword evidence="1 4" id="KW-0479">Metal-binding</keyword>
<evidence type="ECO:0000256" key="4">
    <source>
        <dbReference type="PROSITE-ProRule" id="PRU00723"/>
    </source>
</evidence>
<feature type="region of interest" description="Disordered" evidence="5">
    <location>
        <begin position="87"/>
        <end position="106"/>
    </location>
</feature>
<organism evidence="7 8">
    <name type="scientific">Spizellomyces punctatus (strain DAOM BR117)</name>
    <dbReference type="NCBI Taxonomy" id="645134"/>
    <lineage>
        <taxon>Eukaryota</taxon>
        <taxon>Fungi</taxon>
        <taxon>Fungi incertae sedis</taxon>
        <taxon>Chytridiomycota</taxon>
        <taxon>Chytridiomycota incertae sedis</taxon>
        <taxon>Chytridiomycetes</taxon>
        <taxon>Spizellomycetales</taxon>
        <taxon>Spizellomycetaceae</taxon>
        <taxon>Spizellomyces</taxon>
    </lineage>
</organism>
<dbReference type="InterPro" id="IPR036855">
    <property type="entry name" value="Znf_CCCH_sf"/>
</dbReference>
<name>A0A0L0HS16_SPIPD</name>
<feature type="compositionally biased region" description="Polar residues" evidence="5">
    <location>
        <begin position="94"/>
        <end position="103"/>
    </location>
</feature>
<feature type="compositionally biased region" description="Polar residues" evidence="5">
    <location>
        <begin position="121"/>
        <end position="137"/>
    </location>
</feature>
<evidence type="ECO:0000256" key="2">
    <source>
        <dbReference type="ARBA" id="ARBA00022771"/>
    </source>
</evidence>
<feature type="region of interest" description="Disordered" evidence="5">
    <location>
        <begin position="285"/>
        <end position="354"/>
    </location>
</feature>
<feature type="domain" description="C3H1-type" evidence="6">
    <location>
        <begin position="544"/>
        <end position="572"/>
    </location>
</feature>
<gene>
    <name evidence="7" type="ORF">SPPG_01586</name>
</gene>
<feature type="compositionally biased region" description="Basic and acidic residues" evidence="5">
    <location>
        <begin position="321"/>
        <end position="341"/>
    </location>
</feature>
<evidence type="ECO:0000259" key="6">
    <source>
        <dbReference type="PROSITE" id="PS50103"/>
    </source>
</evidence>
<keyword evidence="8" id="KW-1185">Reference proteome</keyword>
<feature type="region of interest" description="Disordered" evidence="5">
    <location>
        <begin position="588"/>
        <end position="648"/>
    </location>
</feature>
<dbReference type="GO" id="GO:0008270">
    <property type="term" value="F:zinc ion binding"/>
    <property type="evidence" value="ECO:0007669"/>
    <property type="project" value="UniProtKB-KW"/>
</dbReference>
<feature type="zinc finger region" description="C3H1-type" evidence="4">
    <location>
        <begin position="544"/>
        <end position="572"/>
    </location>
</feature>
<evidence type="ECO:0000256" key="1">
    <source>
        <dbReference type="ARBA" id="ARBA00022723"/>
    </source>
</evidence>
<feature type="compositionally biased region" description="Basic and acidic residues" evidence="5">
    <location>
        <begin position="606"/>
        <end position="629"/>
    </location>
</feature>
<feature type="region of interest" description="Disordered" evidence="5">
    <location>
        <begin position="500"/>
        <end position="525"/>
    </location>
</feature>
<dbReference type="PROSITE" id="PS50103">
    <property type="entry name" value="ZF_C3H1"/>
    <property type="match status" value="1"/>
</dbReference>
<proteinExistence type="predicted"/>
<dbReference type="Proteomes" id="UP000053201">
    <property type="component" value="Unassembled WGS sequence"/>
</dbReference>
<keyword evidence="2 4" id="KW-0863">Zinc-finger</keyword>
<reference evidence="7 8" key="1">
    <citation type="submission" date="2009-08" db="EMBL/GenBank/DDBJ databases">
        <title>The Genome Sequence of Spizellomyces punctatus strain DAOM BR117.</title>
        <authorList>
            <consortium name="The Broad Institute Genome Sequencing Platform"/>
            <person name="Russ C."/>
            <person name="Cuomo C."/>
            <person name="Shea T."/>
            <person name="Young S.K."/>
            <person name="Zeng Q."/>
            <person name="Koehrsen M."/>
            <person name="Haas B."/>
            <person name="Borodovsky M."/>
            <person name="Guigo R."/>
            <person name="Alvarado L."/>
            <person name="Berlin A."/>
            <person name="Bochicchio J."/>
            <person name="Borenstein D."/>
            <person name="Chapman S."/>
            <person name="Chen Z."/>
            <person name="Engels R."/>
            <person name="Freedman E."/>
            <person name="Gellesch M."/>
            <person name="Goldberg J."/>
            <person name="Griggs A."/>
            <person name="Gujja S."/>
            <person name="Heiman D."/>
            <person name="Hepburn T."/>
            <person name="Howarth C."/>
            <person name="Jen D."/>
            <person name="Larson L."/>
            <person name="Lewis B."/>
            <person name="Mehta T."/>
            <person name="Park D."/>
            <person name="Pearson M."/>
            <person name="Roberts A."/>
            <person name="Saif S."/>
            <person name="Shenoy N."/>
            <person name="Sisk P."/>
            <person name="Stolte C."/>
            <person name="Sykes S."/>
            <person name="Thomson T."/>
            <person name="Walk T."/>
            <person name="White J."/>
            <person name="Yandava C."/>
            <person name="Burger G."/>
            <person name="Gray M.W."/>
            <person name="Holland P.W.H."/>
            <person name="King N."/>
            <person name="Lang F.B.F."/>
            <person name="Roger A.J."/>
            <person name="Ruiz-Trillo I."/>
            <person name="Lander E."/>
            <person name="Nusbaum C."/>
        </authorList>
    </citation>
    <scope>NUCLEOTIDE SEQUENCE [LARGE SCALE GENOMIC DNA]</scope>
    <source>
        <strain evidence="7 8">DAOM BR117</strain>
    </source>
</reference>
<keyword evidence="3 4" id="KW-0862">Zinc</keyword>